<dbReference type="PIRSF" id="PIRSF004557">
    <property type="entry name" value="SecY"/>
    <property type="match status" value="1"/>
</dbReference>
<dbReference type="NCBIfam" id="TIGR00967">
    <property type="entry name" value="3a0501s007"/>
    <property type="match status" value="1"/>
</dbReference>
<feature type="transmembrane region" description="Helical" evidence="9">
    <location>
        <begin position="32"/>
        <end position="50"/>
    </location>
</feature>
<feature type="transmembrane region" description="Helical" evidence="9">
    <location>
        <begin position="197"/>
        <end position="216"/>
    </location>
</feature>
<feature type="transmembrane region" description="Helical" evidence="9">
    <location>
        <begin position="85"/>
        <end position="109"/>
    </location>
</feature>
<dbReference type="Gene3D" id="1.10.3370.10">
    <property type="entry name" value="SecY subunit domain"/>
    <property type="match status" value="1"/>
</dbReference>
<dbReference type="HAMAP" id="MF_01465">
    <property type="entry name" value="SecY"/>
    <property type="match status" value="1"/>
</dbReference>
<keyword evidence="4 9" id="KW-0812">Transmembrane</keyword>
<evidence type="ECO:0000256" key="3">
    <source>
        <dbReference type="ARBA" id="ARBA00022448"/>
    </source>
</evidence>
<sequence>MCRSLGVGNAQEVRVLGAFRSALATPDLRKKILFTLGIIIVYRLGATMPAPGVSFKNVRACAEQLEGQNIYSLINLFSGGALLNLSVFALGIMPYITASIIIQLLTVVIPRFEQLKKEGQAGQGKLTQYTRYLTIGLAILQSTGLVALAVRGQLFGECDQDVIPNKDSIFTLTVLVITMTAGTSVIMWLGELITEKGIGNGMSLLIFTGIAARIPAEGKNIWDKDASRLTFVLVVVAALVIIASVIYVEQAQRRIPVQYAKRMVGRRMYGGTSTYLPLKVNQAGVIPVIFASSLLYLPDLVVRLTQGSSTEPNWFSTFVQTHLVKQSSPVHIASYFLLIVFFTYFYVGITFNPDERADEMKKFGGFIPGIRPGRPTAEYLKFVLGRITLPGSLYLGIVAILPNLFLDLTGDGQNQNFPFGGTAVLIMVGVGLDTVKQIESQLMQRNYEGFLR</sequence>
<keyword evidence="14" id="KW-1185">Reference proteome</keyword>
<evidence type="ECO:0000313" key="13">
    <source>
        <dbReference type="EMBL" id="NKE63031.1"/>
    </source>
</evidence>
<proteinExistence type="inferred from homology"/>
<organism evidence="13 14">
    <name type="scientific">Lentzea indica</name>
    <dbReference type="NCBI Taxonomy" id="2604800"/>
    <lineage>
        <taxon>Bacteria</taxon>
        <taxon>Bacillati</taxon>
        <taxon>Actinomycetota</taxon>
        <taxon>Actinomycetes</taxon>
        <taxon>Pseudonocardiales</taxon>
        <taxon>Pseudonocardiaceae</taxon>
        <taxon>Lentzea</taxon>
    </lineage>
</organism>
<evidence type="ECO:0000256" key="4">
    <source>
        <dbReference type="ARBA" id="ARBA00022692"/>
    </source>
</evidence>
<feature type="transmembrane region" description="Helical" evidence="9">
    <location>
        <begin position="417"/>
        <end position="435"/>
    </location>
</feature>
<gene>
    <name evidence="9 13" type="primary">secY</name>
    <name evidence="13" type="ORF">FXN61_42455</name>
</gene>
<dbReference type="PROSITE" id="PS00755">
    <property type="entry name" value="SECY_1"/>
    <property type="match status" value="1"/>
</dbReference>
<keyword evidence="5 9" id="KW-0653">Protein transport</keyword>
<dbReference type="InterPro" id="IPR023201">
    <property type="entry name" value="SecY_dom_sf"/>
</dbReference>
<dbReference type="InterPro" id="IPR026593">
    <property type="entry name" value="SecY"/>
</dbReference>
<keyword evidence="8 9" id="KW-0472">Membrane</keyword>
<evidence type="ECO:0000256" key="8">
    <source>
        <dbReference type="ARBA" id="ARBA00023136"/>
    </source>
</evidence>
<dbReference type="PRINTS" id="PR00303">
    <property type="entry name" value="SECYTRNLCASE"/>
</dbReference>
<feature type="transmembrane region" description="Helical" evidence="9">
    <location>
        <begin position="332"/>
        <end position="352"/>
    </location>
</feature>
<dbReference type="PANTHER" id="PTHR10906">
    <property type="entry name" value="SECY/SEC61-ALPHA FAMILY MEMBER"/>
    <property type="match status" value="1"/>
</dbReference>
<dbReference type="InterPro" id="IPR002208">
    <property type="entry name" value="SecY/SEC61-alpha"/>
</dbReference>
<evidence type="ECO:0000256" key="7">
    <source>
        <dbReference type="ARBA" id="ARBA00023010"/>
    </source>
</evidence>
<feature type="transmembrane region" description="Helical" evidence="9">
    <location>
        <begin position="129"/>
        <end position="149"/>
    </location>
</feature>
<feature type="transmembrane region" description="Helical" evidence="9">
    <location>
        <begin position="383"/>
        <end position="405"/>
    </location>
</feature>
<dbReference type="PROSITE" id="PS00756">
    <property type="entry name" value="SECY_2"/>
    <property type="match status" value="1"/>
</dbReference>
<dbReference type="Pfam" id="PF00344">
    <property type="entry name" value="SecY"/>
    <property type="match status" value="1"/>
</dbReference>
<comment type="function">
    <text evidence="9 10">The central subunit of the protein translocation channel SecYEG. Consists of two halves formed by TMs 1-5 and 6-10. These two domains form a lateral gate at the front which open onto the bilayer between TMs 2 and 7, and are clamped together by SecE at the back. The channel is closed by both a pore ring composed of hydrophobic SecY resides and a short helix (helix 2A) on the extracellular side of the membrane which forms a plug. The plug probably moves laterally to allow the channel to open. The ring and the pore may move independently.</text>
</comment>
<evidence type="ECO:0000256" key="11">
    <source>
        <dbReference type="RuleBase" id="RU003484"/>
    </source>
</evidence>
<dbReference type="Proteomes" id="UP001515943">
    <property type="component" value="Unassembled WGS sequence"/>
</dbReference>
<evidence type="ECO:0000256" key="9">
    <source>
        <dbReference type="HAMAP-Rule" id="MF_01465"/>
    </source>
</evidence>
<evidence type="ECO:0000313" key="14">
    <source>
        <dbReference type="Proteomes" id="UP001515943"/>
    </source>
</evidence>
<evidence type="ECO:0000256" key="5">
    <source>
        <dbReference type="ARBA" id="ARBA00022927"/>
    </source>
</evidence>
<comment type="caution">
    <text evidence="13">The sequence shown here is derived from an EMBL/GenBank/DDBJ whole genome shotgun (WGS) entry which is preliminary data.</text>
</comment>
<evidence type="ECO:0000256" key="2">
    <source>
        <dbReference type="ARBA" id="ARBA00005751"/>
    </source>
</evidence>
<evidence type="ECO:0000256" key="12">
    <source>
        <dbReference type="RuleBase" id="RU004349"/>
    </source>
</evidence>
<keyword evidence="9" id="KW-1003">Cell membrane</keyword>
<dbReference type="SUPFAM" id="SSF103491">
    <property type="entry name" value="Preprotein translocase SecY subunit"/>
    <property type="match status" value="1"/>
</dbReference>
<evidence type="ECO:0000256" key="1">
    <source>
        <dbReference type="ARBA" id="ARBA00004141"/>
    </source>
</evidence>
<comment type="subcellular location">
    <subcellularLocation>
        <location evidence="9">Cell membrane</location>
        <topology evidence="9">Multi-pass membrane protein</topology>
    </subcellularLocation>
    <subcellularLocation>
        <location evidence="1 11">Membrane</location>
        <topology evidence="1 11">Multi-pass membrane protein</topology>
    </subcellularLocation>
</comment>
<dbReference type="EMBL" id="VSRL01000310">
    <property type="protein sequence ID" value="NKE63031.1"/>
    <property type="molecule type" value="Genomic_DNA"/>
</dbReference>
<protein>
    <recommendedName>
        <fullName evidence="9 10">Protein translocase subunit SecY</fullName>
    </recommendedName>
</protein>
<dbReference type="InterPro" id="IPR030659">
    <property type="entry name" value="SecY_CS"/>
</dbReference>
<evidence type="ECO:0000256" key="10">
    <source>
        <dbReference type="RuleBase" id="RU000537"/>
    </source>
</evidence>
<comment type="similarity">
    <text evidence="2 9 12">Belongs to the SecY/SEC61-alpha family.</text>
</comment>
<name>A0ABX1FX50_9PSEU</name>
<evidence type="ECO:0000256" key="6">
    <source>
        <dbReference type="ARBA" id="ARBA00022989"/>
    </source>
</evidence>
<feature type="transmembrane region" description="Helical" evidence="9">
    <location>
        <begin position="169"/>
        <end position="190"/>
    </location>
</feature>
<keyword evidence="6 9" id="KW-1133">Transmembrane helix</keyword>
<feature type="transmembrane region" description="Helical" evidence="9">
    <location>
        <begin position="228"/>
        <end position="248"/>
    </location>
</feature>
<comment type="subunit">
    <text evidence="9">Component of the Sec protein translocase complex. Heterotrimer consisting of SecY, SecE and SecG subunits. The heterotrimers can form oligomers, although 1 heterotrimer is thought to be able to translocate proteins. Interacts with the ribosome. Interacts with SecDF, and other proteins may be involved. Interacts with SecA.</text>
</comment>
<keyword evidence="3 9" id="KW-0813">Transport</keyword>
<reference evidence="13 14" key="1">
    <citation type="submission" date="2019-08" db="EMBL/GenBank/DDBJ databases">
        <title>Lentzea from Indian Himalayas.</title>
        <authorList>
            <person name="Mandal S."/>
            <person name="Mallick Gupta A."/>
            <person name="Maiti P.K."/>
            <person name="Sarkar J."/>
            <person name="Mandal S."/>
        </authorList>
    </citation>
    <scope>NUCLEOTIDE SEQUENCE [LARGE SCALE GENOMIC DNA]</scope>
    <source>
        <strain evidence="13 14">PSKA42</strain>
    </source>
</reference>
<keyword evidence="7 9" id="KW-0811">Translocation</keyword>
<feature type="transmembrane region" description="Helical" evidence="9">
    <location>
        <begin position="276"/>
        <end position="297"/>
    </location>
</feature>
<accession>A0ABX1FX50</accession>